<dbReference type="Gene3D" id="1.10.357.10">
    <property type="entry name" value="Tetracycline Repressor, domain 2"/>
    <property type="match status" value="1"/>
</dbReference>
<dbReference type="InterPro" id="IPR050109">
    <property type="entry name" value="HTH-type_TetR-like_transc_reg"/>
</dbReference>
<dbReference type="InterPro" id="IPR001647">
    <property type="entry name" value="HTH_TetR"/>
</dbReference>
<keyword evidence="1" id="KW-0805">Transcription regulation</keyword>
<dbReference type="SUPFAM" id="SSF46689">
    <property type="entry name" value="Homeodomain-like"/>
    <property type="match status" value="1"/>
</dbReference>
<dbReference type="GO" id="GO:0003700">
    <property type="term" value="F:DNA-binding transcription factor activity"/>
    <property type="evidence" value="ECO:0007669"/>
    <property type="project" value="TreeGrafter"/>
</dbReference>
<reference evidence="6" key="1">
    <citation type="submission" date="2021-03" db="EMBL/GenBank/DDBJ databases">
        <authorList>
            <person name="Kanchanasin P."/>
            <person name="Saeng-In P."/>
            <person name="Phongsopitanun W."/>
            <person name="Yuki M."/>
            <person name="Kudo T."/>
            <person name="Ohkuma M."/>
            <person name="Tanasupawat S."/>
        </authorList>
    </citation>
    <scope>NUCLEOTIDE SEQUENCE</scope>
    <source>
        <strain evidence="6">GKU 128</strain>
    </source>
</reference>
<dbReference type="EMBL" id="JAGEOJ010000011">
    <property type="protein sequence ID" value="MBO2450664.1"/>
    <property type="molecule type" value="Genomic_DNA"/>
</dbReference>
<organism evidence="6 7">
    <name type="scientific">Actinomadura barringtoniae</name>
    <dbReference type="NCBI Taxonomy" id="1427535"/>
    <lineage>
        <taxon>Bacteria</taxon>
        <taxon>Bacillati</taxon>
        <taxon>Actinomycetota</taxon>
        <taxon>Actinomycetes</taxon>
        <taxon>Streptosporangiales</taxon>
        <taxon>Thermomonosporaceae</taxon>
        <taxon>Actinomadura</taxon>
    </lineage>
</organism>
<sequence>MLAAAKEAFAEQGVDVPIDEIARRAGVGNATLYRHFPTRRDLIVAVYADEVAALNGQGAALLGSDDPGGALYEWLLAFITHVAAKRDLALAVPDDEDEGDERTALFARWHESMHMTAGPLLARARHAGAVRTDVTVAELLALANGIALAGTDPERLLTLVREGLR</sequence>
<dbReference type="SUPFAM" id="SSF48498">
    <property type="entry name" value="Tetracyclin repressor-like, C-terminal domain"/>
    <property type="match status" value="1"/>
</dbReference>
<evidence type="ECO:0000313" key="6">
    <source>
        <dbReference type="EMBL" id="MBO2450664.1"/>
    </source>
</evidence>
<dbReference type="PROSITE" id="PS50977">
    <property type="entry name" value="HTH_TETR_2"/>
    <property type="match status" value="1"/>
</dbReference>
<protein>
    <submittedName>
        <fullName evidence="6">TetR/AcrR family transcriptional regulator</fullName>
    </submittedName>
</protein>
<dbReference type="RefSeq" id="WP_208258556.1">
    <property type="nucleotide sequence ID" value="NZ_JAGEOJ010000011.1"/>
</dbReference>
<dbReference type="Pfam" id="PF00440">
    <property type="entry name" value="TetR_N"/>
    <property type="match status" value="1"/>
</dbReference>
<gene>
    <name evidence="6" type="ORF">J4573_26410</name>
</gene>
<evidence type="ECO:0000256" key="3">
    <source>
        <dbReference type="ARBA" id="ARBA00023163"/>
    </source>
</evidence>
<accession>A0A939PK58</accession>
<dbReference type="PANTHER" id="PTHR30055:SF234">
    <property type="entry name" value="HTH-TYPE TRANSCRIPTIONAL REGULATOR BETI"/>
    <property type="match status" value="1"/>
</dbReference>
<evidence type="ECO:0000259" key="5">
    <source>
        <dbReference type="PROSITE" id="PS50977"/>
    </source>
</evidence>
<evidence type="ECO:0000256" key="4">
    <source>
        <dbReference type="PROSITE-ProRule" id="PRU00335"/>
    </source>
</evidence>
<dbReference type="InterPro" id="IPR009057">
    <property type="entry name" value="Homeodomain-like_sf"/>
</dbReference>
<dbReference type="AlphaFoldDB" id="A0A939PK58"/>
<dbReference type="Proteomes" id="UP000669179">
    <property type="component" value="Unassembled WGS sequence"/>
</dbReference>
<keyword evidence="3" id="KW-0804">Transcription</keyword>
<proteinExistence type="predicted"/>
<feature type="DNA-binding region" description="H-T-H motif" evidence="4">
    <location>
        <begin position="17"/>
        <end position="36"/>
    </location>
</feature>
<dbReference type="InterPro" id="IPR036271">
    <property type="entry name" value="Tet_transcr_reg_TetR-rel_C_sf"/>
</dbReference>
<feature type="domain" description="HTH tetR-type" evidence="5">
    <location>
        <begin position="1"/>
        <end position="54"/>
    </location>
</feature>
<comment type="caution">
    <text evidence="6">The sequence shown here is derived from an EMBL/GenBank/DDBJ whole genome shotgun (WGS) entry which is preliminary data.</text>
</comment>
<keyword evidence="7" id="KW-1185">Reference proteome</keyword>
<evidence type="ECO:0000256" key="1">
    <source>
        <dbReference type="ARBA" id="ARBA00023015"/>
    </source>
</evidence>
<dbReference type="GO" id="GO:0000976">
    <property type="term" value="F:transcription cis-regulatory region binding"/>
    <property type="evidence" value="ECO:0007669"/>
    <property type="project" value="TreeGrafter"/>
</dbReference>
<evidence type="ECO:0000313" key="7">
    <source>
        <dbReference type="Proteomes" id="UP000669179"/>
    </source>
</evidence>
<dbReference type="PANTHER" id="PTHR30055">
    <property type="entry name" value="HTH-TYPE TRANSCRIPTIONAL REGULATOR RUTR"/>
    <property type="match status" value="1"/>
</dbReference>
<name>A0A939PK58_9ACTN</name>
<dbReference type="PRINTS" id="PR00455">
    <property type="entry name" value="HTHTETR"/>
</dbReference>
<dbReference type="InterPro" id="IPR049445">
    <property type="entry name" value="TetR_SbtR-like_C"/>
</dbReference>
<evidence type="ECO:0000256" key="2">
    <source>
        <dbReference type="ARBA" id="ARBA00023125"/>
    </source>
</evidence>
<dbReference type="Pfam" id="PF21597">
    <property type="entry name" value="TetR_C_43"/>
    <property type="match status" value="1"/>
</dbReference>
<keyword evidence="2 4" id="KW-0238">DNA-binding</keyword>